<reference evidence="3" key="1">
    <citation type="submission" date="2023-07" db="EMBL/GenBank/DDBJ databases">
        <title>30 novel species of actinomycetes from the DSMZ collection.</title>
        <authorList>
            <person name="Nouioui I."/>
        </authorList>
    </citation>
    <scope>NUCLEOTIDE SEQUENCE [LARGE SCALE GENOMIC DNA]</scope>
    <source>
        <strain evidence="3">DSM 44743</strain>
    </source>
</reference>
<evidence type="ECO:0008006" key="4">
    <source>
        <dbReference type="Google" id="ProtNLM"/>
    </source>
</evidence>
<dbReference type="EMBL" id="JAVREP010000004">
    <property type="protein sequence ID" value="MDT0328465.1"/>
    <property type="molecule type" value="Genomic_DNA"/>
</dbReference>
<gene>
    <name evidence="2" type="ORF">RM479_08570</name>
</gene>
<name>A0ABU2M761_9ACTN</name>
<proteinExistence type="predicted"/>
<sequence>MSRGLLALALALVLSMAPVADGAVIAREAPGTCDEHSRSGGTWSTSCRALPRLPPGRPSRAVAERMRALMPLPAPLEDTAVTTVTGAPLRLRPARPARAEVVLTSRAFGETVTVVAVPETARWETGEGSAFTCAVPEIGCAHTYTRPSGDAPEGAFPLTLTLTWSLSWYDGDGNGGTLEPLSTAATRAVRVRHVEALLA</sequence>
<dbReference type="Proteomes" id="UP001183390">
    <property type="component" value="Unassembled WGS sequence"/>
</dbReference>
<dbReference type="RefSeq" id="WP_311511183.1">
    <property type="nucleotide sequence ID" value="NZ_JAVREP010000004.1"/>
</dbReference>
<protein>
    <recommendedName>
        <fullName evidence="4">PKD domain-containing protein</fullName>
    </recommendedName>
</protein>
<evidence type="ECO:0000313" key="2">
    <source>
        <dbReference type="EMBL" id="MDT0328465.1"/>
    </source>
</evidence>
<accession>A0ABU2M761</accession>
<evidence type="ECO:0000256" key="1">
    <source>
        <dbReference type="SAM" id="SignalP"/>
    </source>
</evidence>
<keyword evidence="3" id="KW-1185">Reference proteome</keyword>
<organism evidence="2 3">
    <name type="scientific">Nocardiopsis lambiniae</name>
    <dbReference type="NCBI Taxonomy" id="3075539"/>
    <lineage>
        <taxon>Bacteria</taxon>
        <taxon>Bacillati</taxon>
        <taxon>Actinomycetota</taxon>
        <taxon>Actinomycetes</taxon>
        <taxon>Streptosporangiales</taxon>
        <taxon>Nocardiopsidaceae</taxon>
        <taxon>Nocardiopsis</taxon>
    </lineage>
</organism>
<feature type="signal peptide" evidence="1">
    <location>
        <begin position="1"/>
        <end position="22"/>
    </location>
</feature>
<keyword evidence="1" id="KW-0732">Signal</keyword>
<evidence type="ECO:0000313" key="3">
    <source>
        <dbReference type="Proteomes" id="UP001183390"/>
    </source>
</evidence>
<feature type="chain" id="PRO_5045960764" description="PKD domain-containing protein" evidence="1">
    <location>
        <begin position="23"/>
        <end position="199"/>
    </location>
</feature>
<comment type="caution">
    <text evidence="2">The sequence shown here is derived from an EMBL/GenBank/DDBJ whole genome shotgun (WGS) entry which is preliminary data.</text>
</comment>